<dbReference type="InterPro" id="IPR003477">
    <property type="entry name" value="PemK-like"/>
</dbReference>
<comment type="caution">
    <text evidence="3">The sequence shown here is derived from an EMBL/GenBank/DDBJ whole genome shotgun (WGS) entry which is preliminary data.</text>
</comment>
<proteinExistence type="inferred from homology"/>
<dbReference type="SUPFAM" id="SSF50118">
    <property type="entry name" value="Cell growth inhibitor/plasmid maintenance toxic component"/>
    <property type="match status" value="1"/>
</dbReference>
<name>A0A0J6ZGJ3_9MYCO</name>
<sequence>MASSSSPFKTFQRLVFSEAPKLVRHLQRSETLQRGIAQGIRIGLDAIAGASTTPQPALPAGRPVSNTFVPTAHRARRVVYAPDLDGRADPGEIVWTWVVYEDDPTRGKDRPVLVVGRDRSVLLGLMLSSQDHHRDDPNWVGIGSGSWDYEGRASWVRLDRVLDVPEEGIRREGAILERATFEAVATRLRAEYSWS</sequence>
<evidence type="ECO:0000313" key="3">
    <source>
        <dbReference type="EMBL" id="KMO83951.1"/>
    </source>
</evidence>
<keyword evidence="4" id="KW-1185">Reference proteome</keyword>
<dbReference type="PATRIC" id="fig|37916.4.peg.89"/>
<gene>
    <name evidence="3" type="ORF">MCHLDSM_00087</name>
</gene>
<evidence type="ECO:0000256" key="2">
    <source>
        <dbReference type="ARBA" id="ARBA00022649"/>
    </source>
</evidence>
<protein>
    <submittedName>
        <fullName evidence="3">PemK-like protein</fullName>
    </submittedName>
</protein>
<evidence type="ECO:0000256" key="1">
    <source>
        <dbReference type="ARBA" id="ARBA00007521"/>
    </source>
</evidence>
<dbReference type="GO" id="GO:0003677">
    <property type="term" value="F:DNA binding"/>
    <property type="evidence" value="ECO:0007669"/>
    <property type="project" value="InterPro"/>
</dbReference>
<dbReference type="Pfam" id="PF02452">
    <property type="entry name" value="PemK_toxin"/>
    <property type="match status" value="1"/>
</dbReference>
<dbReference type="Proteomes" id="UP000036513">
    <property type="component" value="Unassembled WGS sequence"/>
</dbReference>
<dbReference type="SMR" id="A0A0J6ZGJ3"/>
<dbReference type="Gene3D" id="2.30.30.110">
    <property type="match status" value="1"/>
</dbReference>
<accession>A0A0J6ZGJ3</accession>
<evidence type="ECO:0000313" key="4">
    <source>
        <dbReference type="Proteomes" id="UP000036513"/>
    </source>
</evidence>
<comment type="similarity">
    <text evidence="1">Belongs to the PemK/MazF family.</text>
</comment>
<dbReference type="AlphaFoldDB" id="A0A0J6ZGJ3"/>
<reference evidence="3 4" key="1">
    <citation type="journal article" date="2015" name="Genome Biol. Evol.">
        <title>Characterization of Three Mycobacterium spp. with Potential Use in Bioremediation by Genome Sequencing and Comparative Genomics.</title>
        <authorList>
            <person name="Das S."/>
            <person name="Pettersson B.M."/>
            <person name="Behra P.R."/>
            <person name="Ramesh M."/>
            <person name="Dasgupta S."/>
            <person name="Bhattacharya A."/>
            <person name="Kirsebom L.A."/>
        </authorList>
    </citation>
    <scope>NUCLEOTIDE SEQUENCE [LARGE SCALE GENOMIC DNA]</scope>
    <source>
        <strain evidence="3 4">DSM 43826</strain>
    </source>
</reference>
<dbReference type="EMBL" id="JYNL01000001">
    <property type="protein sequence ID" value="KMO83951.1"/>
    <property type="molecule type" value="Genomic_DNA"/>
</dbReference>
<dbReference type="InterPro" id="IPR011067">
    <property type="entry name" value="Plasmid_toxin/cell-grow_inhib"/>
</dbReference>
<keyword evidence="2" id="KW-1277">Toxin-antitoxin system</keyword>
<dbReference type="RefSeq" id="WP_048468349.1">
    <property type="nucleotide sequence ID" value="NZ_JYNL01000001.1"/>
</dbReference>
<organism evidence="3 4">
    <name type="scientific">Mycolicibacterium chlorophenolicum</name>
    <dbReference type="NCBI Taxonomy" id="37916"/>
    <lineage>
        <taxon>Bacteria</taxon>
        <taxon>Bacillati</taxon>
        <taxon>Actinomycetota</taxon>
        <taxon>Actinomycetes</taxon>
        <taxon>Mycobacteriales</taxon>
        <taxon>Mycobacteriaceae</taxon>
        <taxon>Mycolicibacterium</taxon>
    </lineage>
</organism>
<dbReference type="STRING" id="37916.MCHLDSM_00087"/>